<dbReference type="EMBL" id="JACRTD010000008">
    <property type="protein sequence ID" value="MBC8586059.1"/>
    <property type="molecule type" value="Genomic_DNA"/>
</dbReference>
<dbReference type="Pfam" id="PF05133">
    <property type="entry name" value="SPP1_portal"/>
    <property type="match status" value="1"/>
</dbReference>
<gene>
    <name evidence="1" type="ORF">H8705_10740</name>
</gene>
<dbReference type="Proteomes" id="UP000623678">
    <property type="component" value="Unassembled WGS sequence"/>
</dbReference>
<name>A0A926ETH7_9FIRM</name>
<evidence type="ECO:0000313" key="2">
    <source>
        <dbReference type="Proteomes" id="UP000623678"/>
    </source>
</evidence>
<evidence type="ECO:0000313" key="1">
    <source>
        <dbReference type="EMBL" id="MBC8586059.1"/>
    </source>
</evidence>
<protein>
    <submittedName>
        <fullName evidence="1">Phage portal protein</fullName>
    </submittedName>
</protein>
<comment type="caution">
    <text evidence="1">The sequence shown here is derived from an EMBL/GenBank/DDBJ whole genome shotgun (WGS) entry which is preliminary data.</text>
</comment>
<proteinExistence type="predicted"/>
<dbReference type="RefSeq" id="WP_262395778.1">
    <property type="nucleotide sequence ID" value="NZ_JACRTD010000008.1"/>
</dbReference>
<dbReference type="AlphaFoldDB" id="A0A926ETH7"/>
<sequence length="459" mass="52585">MPLLKKLLKDTDTQHSVICAQAAEGRRYYFNDDDIIKTGAAAIDEVNNYLQKLGKNPLKSADNRIPTNWHRIFTDQKIGYLFTYPPMFDTNSATKDDQLLDDISKALGDDYERVIKQLGTDATNCGQAWLAYWVQDNQFDYYFVDPERIRVVYDTSTVKPKIQYIIDVYNIIDNEKTTTHYNLWSDTECVMFTQEENKDIIQTEVVSHTYGEVPFICFKNNAASVNDLKMYKKLIDATDKLFSGFANDIDDLQEIIWVIKNYAGETSEIDYTEDGEEVTRDISPLQRLKAEKLITVDADGGVDTLHGDIPYEARSKFLEMLIDQLYVSAMAVNPNPDKTGNASGVYIEFLYSLLELKAGLMETEFRPALNKFVRAILKYLGRPQDVNLEQIWTRNKPKNDLEIVQMIAQTSNTVLSDETKTKVHPLSDDWSTERERIAKEQEIASQNMFDDFSNPGGTE</sequence>
<dbReference type="InterPro" id="IPR021145">
    <property type="entry name" value="Portal_protein_SPP1_Gp6-like"/>
</dbReference>
<organism evidence="1 2">
    <name type="scientific">Youxingia wuxianensis</name>
    <dbReference type="NCBI Taxonomy" id="2763678"/>
    <lineage>
        <taxon>Bacteria</taxon>
        <taxon>Bacillati</taxon>
        <taxon>Bacillota</taxon>
        <taxon>Clostridia</taxon>
        <taxon>Eubacteriales</taxon>
        <taxon>Oscillospiraceae</taxon>
        <taxon>Youxingia</taxon>
    </lineage>
</organism>
<keyword evidence="2" id="KW-1185">Reference proteome</keyword>
<accession>A0A926ETH7</accession>
<reference evidence="1" key="1">
    <citation type="submission" date="2020-08" db="EMBL/GenBank/DDBJ databases">
        <title>Genome public.</title>
        <authorList>
            <person name="Liu C."/>
            <person name="Sun Q."/>
        </authorList>
    </citation>
    <scope>NUCLEOTIDE SEQUENCE</scope>
    <source>
        <strain evidence="1">NSJ-64</strain>
    </source>
</reference>